<protein>
    <submittedName>
        <fullName evidence="2">Uncharacterized protein</fullName>
    </submittedName>
</protein>
<gene>
    <name evidence="2" type="ORF">Drose_24400</name>
</gene>
<name>A0ABY5YYA2_9ACTN</name>
<dbReference type="EMBL" id="CP073721">
    <property type="protein sequence ID" value="UWZ34366.1"/>
    <property type="molecule type" value="Genomic_DNA"/>
</dbReference>
<organism evidence="2 3">
    <name type="scientific">Dactylosporangium roseum</name>
    <dbReference type="NCBI Taxonomy" id="47989"/>
    <lineage>
        <taxon>Bacteria</taxon>
        <taxon>Bacillati</taxon>
        <taxon>Actinomycetota</taxon>
        <taxon>Actinomycetes</taxon>
        <taxon>Micromonosporales</taxon>
        <taxon>Micromonosporaceae</taxon>
        <taxon>Dactylosporangium</taxon>
    </lineage>
</organism>
<keyword evidence="3" id="KW-1185">Reference proteome</keyword>
<evidence type="ECO:0000256" key="1">
    <source>
        <dbReference type="SAM" id="MobiDB-lite"/>
    </source>
</evidence>
<dbReference type="Proteomes" id="UP001058271">
    <property type="component" value="Chromosome"/>
</dbReference>
<feature type="region of interest" description="Disordered" evidence="1">
    <location>
        <begin position="48"/>
        <end position="70"/>
    </location>
</feature>
<accession>A0ABY5YYA2</accession>
<sequence>MAVVITECTYLDDAEIDRARRVGHAVRDVVRFFREREALDNVVLRATEESHLPERHPRSRPGIRQRPDHL</sequence>
<evidence type="ECO:0000313" key="3">
    <source>
        <dbReference type="Proteomes" id="UP001058271"/>
    </source>
</evidence>
<proteinExistence type="predicted"/>
<evidence type="ECO:0000313" key="2">
    <source>
        <dbReference type="EMBL" id="UWZ34366.1"/>
    </source>
</evidence>
<dbReference type="RefSeq" id="WP_260723675.1">
    <property type="nucleotide sequence ID" value="NZ_BAAABS010000080.1"/>
</dbReference>
<reference evidence="2" key="1">
    <citation type="submission" date="2021-04" db="EMBL/GenBank/DDBJ databases">
        <title>Biosynthetic gene clusters of Dactylosporangioum roseum.</title>
        <authorList>
            <person name="Hartkoorn R.C."/>
            <person name="Beaudoing E."/>
            <person name="Hot D."/>
            <person name="Moureu S."/>
        </authorList>
    </citation>
    <scope>NUCLEOTIDE SEQUENCE</scope>
    <source>
        <strain evidence="2">NRRL B-16295</strain>
    </source>
</reference>